<evidence type="ECO:0000256" key="2">
    <source>
        <dbReference type="ARBA" id="ARBA00007589"/>
    </source>
</evidence>
<dbReference type="CDD" id="cd00886">
    <property type="entry name" value="MogA_MoaB"/>
    <property type="match status" value="1"/>
</dbReference>
<organism evidence="8 9">
    <name type="scientific">Penicillium alfredii</name>
    <dbReference type="NCBI Taxonomy" id="1506179"/>
    <lineage>
        <taxon>Eukaryota</taxon>
        <taxon>Fungi</taxon>
        <taxon>Dikarya</taxon>
        <taxon>Ascomycota</taxon>
        <taxon>Pezizomycotina</taxon>
        <taxon>Eurotiomycetes</taxon>
        <taxon>Eurotiomycetidae</taxon>
        <taxon>Eurotiales</taxon>
        <taxon>Aspergillaceae</taxon>
        <taxon>Penicillium</taxon>
    </lineage>
</organism>
<keyword evidence="5" id="KW-0808">Transferase</keyword>
<evidence type="ECO:0000256" key="5">
    <source>
        <dbReference type="RuleBase" id="RU365090"/>
    </source>
</evidence>
<evidence type="ECO:0000256" key="3">
    <source>
        <dbReference type="ARBA" id="ARBA00008339"/>
    </source>
</evidence>
<dbReference type="Pfam" id="PF00994">
    <property type="entry name" value="MoCF_biosynth"/>
    <property type="match status" value="2"/>
</dbReference>
<dbReference type="Gene3D" id="3.90.105.10">
    <property type="entry name" value="Molybdopterin biosynthesis moea protein, domain 2"/>
    <property type="match status" value="1"/>
</dbReference>
<dbReference type="PROSITE" id="PS01079">
    <property type="entry name" value="MOCF_BIOSYNTHESIS_2"/>
    <property type="match status" value="1"/>
</dbReference>
<dbReference type="GO" id="GO:0006777">
    <property type="term" value="P:Mo-molybdopterin cofactor biosynthetic process"/>
    <property type="evidence" value="ECO:0007669"/>
    <property type="project" value="UniProtKB-UniRule"/>
</dbReference>
<dbReference type="InterPro" id="IPR036135">
    <property type="entry name" value="MoeA_linker/N_sf"/>
</dbReference>
<evidence type="ECO:0000256" key="4">
    <source>
        <dbReference type="ARBA" id="ARBA00023150"/>
    </source>
</evidence>
<evidence type="ECO:0000256" key="1">
    <source>
        <dbReference type="ARBA" id="ARBA00005046"/>
    </source>
</evidence>
<comment type="function">
    <text evidence="5">Catalyzes two steps in the biosynthesis of the molybdenum cofactor. In the first step, molybdopterin is adenylated. Subsequently, molybdate is inserted into adenylated molybdopterin and AMP is released.</text>
</comment>
<comment type="similarity">
    <text evidence="3">In the C-terminal section; belongs to the MoeA family.</text>
</comment>
<dbReference type="InterPro" id="IPR005110">
    <property type="entry name" value="MoeA_linker/N"/>
</dbReference>
<dbReference type="CDD" id="cd00887">
    <property type="entry name" value="MoeA"/>
    <property type="match status" value="1"/>
</dbReference>
<reference evidence="8" key="1">
    <citation type="submission" date="2022-11" db="EMBL/GenBank/DDBJ databases">
        <authorList>
            <person name="Petersen C."/>
        </authorList>
    </citation>
    <scope>NUCLEOTIDE SEQUENCE</scope>
    <source>
        <strain evidence="8">IBT 34128</strain>
    </source>
</reference>
<dbReference type="SUPFAM" id="SSF53218">
    <property type="entry name" value="Molybdenum cofactor biosynthesis proteins"/>
    <property type="match status" value="2"/>
</dbReference>
<feature type="region of interest" description="Disordered" evidence="6">
    <location>
        <begin position="175"/>
        <end position="199"/>
    </location>
</feature>
<dbReference type="GeneID" id="81393964"/>
<dbReference type="GO" id="GO:0005524">
    <property type="term" value="F:ATP binding"/>
    <property type="evidence" value="ECO:0007669"/>
    <property type="project" value="UniProtKB-UniRule"/>
</dbReference>
<reference evidence="8" key="2">
    <citation type="journal article" date="2023" name="IMA Fungus">
        <title>Comparative genomic study of the Penicillium genus elucidates a diverse pangenome and 15 lateral gene transfer events.</title>
        <authorList>
            <person name="Petersen C."/>
            <person name="Sorensen T."/>
            <person name="Nielsen M.R."/>
            <person name="Sondergaard T.E."/>
            <person name="Sorensen J.L."/>
            <person name="Fitzpatrick D.A."/>
            <person name="Frisvad J.C."/>
            <person name="Nielsen K.L."/>
        </authorList>
    </citation>
    <scope>NUCLEOTIDE SEQUENCE</scope>
    <source>
        <strain evidence="8">IBT 34128</strain>
    </source>
</reference>
<keyword evidence="5" id="KW-0479">Metal-binding</keyword>
<comment type="catalytic activity">
    <reaction evidence="5">
        <text>adenylyl-molybdopterin + molybdate = Mo-molybdopterin + AMP + H(+)</text>
        <dbReference type="Rhea" id="RHEA:35047"/>
        <dbReference type="ChEBI" id="CHEBI:15378"/>
        <dbReference type="ChEBI" id="CHEBI:36264"/>
        <dbReference type="ChEBI" id="CHEBI:62727"/>
        <dbReference type="ChEBI" id="CHEBI:71302"/>
        <dbReference type="ChEBI" id="CHEBI:456215"/>
    </reaction>
</comment>
<dbReference type="Proteomes" id="UP001141434">
    <property type="component" value="Unassembled WGS sequence"/>
</dbReference>
<dbReference type="FunFam" id="3.40.980.10:FF:000011">
    <property type="entry name" value="Molybdopterin molybdenumtransferase"/>
    <property type="match status" value="1"/>
</dbReference>
<dbReference type="FunFam" id="2.170.190.11:FF:000002">
    <property type="entry name" value="Molybdopterin molybdenumtransferase"/>
    <property type="match status" value="1"/>
</dbReference>
<accession>A0A9W9FL62</accession>
<dbReference type="InterPro" id="IPR036425">
    <property type="entry name" value="MoaB/Mog-like_dom_sf"/>
</dbReference>
<keyword evidence="4 5" id="KW-0501">Molybdenum cofactor biosynthesis</keyword>
<dbReference type="InterPro" id="IPR036688">
    <property type="entry name" value="MoeA_C_domain_IV_sf"/>
</dbReference>
<name>A0A9W9FL62_9EURO</name>
<evidence type="ECO:0000313" key="8">
    <source>
        <dbReference type="EMBL" id="KAJ5101992.1"/>
    </source>
</evidence>
<dbReference type="Gene3D" id="3.40.980.10">
    <property type="entry name" value="MoaB/Mog-like domain"/>
    <property type="match status" value="2"/>
</dbReference>
<comment type="catalytic activity">
    <reaction evidence="5">
        <text>molybdopterin + ATP + H(+) = adenylyl-molybdopterin + diphosphate</text>
        <dbReference type="Rhea" id="RHEA:31331"/>
        <dbReference type="ChEBI" id="CHEBI:15378"/>
        <dbReference type="ChEBI" id="CHEBI:30616"/>
        <dbReference type="ChEBI" id="CHEBI:33019"/>
        <dbReference type="ChEBI" id="CHEBI:58698"/>
        <dbReference type="ChEBI" id="CHEBI:62727"/>
    </reaction>
</comment>
<comment type="pathway">
    <text evidence="1 5">Cofactor biosynthesis; molybdopterin biosynthesis.</text>
</comment>
<feature type="domain" description="MoaB/Mog" evidence="7">
    <location>
        <begin position="8"/>
        <end position="154"/>
    </location>
</feature>
<dbReference type="GO" id="GO:0005829">
    <property type="term" value="C:cytosol"/>
    <property type="evidence" value="ECO:0007669"/>
    <property type="project" value="TreeGrafter"/>
</dbReference>
<dbReference type="SUPFAM" id="SSF63882">
    <property type="entry name" value="MoeA N-terminal region -like"/>
    <property type="match status" value="1"/>
</dbReference>
<dbReference type="SUPFAM" id="SSF63867">
    <property type="entry name" value="MoeA C-terminal domain-like"/>
    <property type="match status" value="1"/>
</dbReference>
<dbReference type="AlphaFoldDB" id="A0A9W9FL62"/>
<keyword evidence="5" id="KW-0500">Molybdenum</keyword>
<keyword evidence="5" id="KW-0460">Magnesium</keyword>
<evidence type="ECO:0000259" key="7">
    <source>
        <dbReference type="SMART" id="SM00852"/>
    </source>
</evidence>
<dbReference type="EMBL" id="JAPMSZ010000005">
    <property type="protein sequence ID" value="KAJ5101992.1"/>
    <property type="molecule type" value="Genomic_DNA"/>
</dbReference>
<dbReference type="PANTHER" id="PTHR10192">
    <property type="entry name" value="MOLYBDOPTERIN BIOSYNTHESIS PROTEIN"/>
    <property type="match status" value="1"/>
</dbReference>
<dbReference type="Gene3D" id="2.40.340.10">
    <property type="entry name" value="MoeA, C-terminal, domain IV"/>
    <property type="match status" value="1"/>
</dbReference>
<dbReference type="PANTHER" id="PTHR10192:SF5">
    <property type="entry name" value="GEPHYRIN"/>
    <property type="match status" value="1"/>
</dbReference>
<dbReference type="GO" id="GO:0061599">
    <property type="term" value="F:molybdopterin molybdotransferase activity"/>
    <property type="evidence" value="ECO:0007669"/>
    <property type="project" value="UniProtKB-UniRule"/>
</dbReference>
<protein>
    <recommendedName>
        <fullName evidence="7">MoaB/Mog domain-containing protein</fullName>
    </recommendedName>
</protein>
<dbReference type="InterPro" id="IPR005111">
    <property type="entry name" value="MoeA_C_domain_IV"/>
</dbReference>
<proteinExistence type="inferred from homology"/>
<dbReference type="GO" id="GO:0061598">
    <property type="term" value="F:molybdopterin adenylyltransferase activity"/>
    <property type="evidence" value="ECO:0007669"/>
    <property type="project" value="UniProtKB-UniRule"/>
</dbReference>
<comment type="similarity">
    <text evidence="5">Belongs to the MoeA family.</text>
</comment>
<gene>
    <name evidence="8" type="ORF">NUU61_004214</name>
</gene>
<dbReference type="GO" id="GO:0046872">
    <property type="term" value="F:metal ion binding"/>
    <property type="evidence" value="ECO:0007669"/>
    <property type="project" value="UniProtKB-UniRule"/>
</dbReference>
<comment type="similarity">
    <text evidence="2">In the N-terminal section; belongs to the MoaB/Mog family.</text>
</comment>
<dbReference type="InterPro" id="IPR008284">
    <property type="entry name" value="MoCF_biosynth_CS"/>
</dbReference>
<comment type="caution">
    <text evidence="8">The sequence shown here is derived from an EMBL/GenBank/DDBJ whole genome shotgun (WGS) entry which is preliminary data.</text>
</comment>
<sequence length="657" mass="68352">MATKLKPAILIVSDTASQNPASDKTIDALTSILAAEGKWAPPAVRIVPDNVPQIQQCIRDWADGADWHNLILLSGGTGFAVKDNTPEAVSPLIHRFAPGLVHGMIAASLNVTPFAMMARPVAGVRDKSLIMTLPGSPKGAMENLDAVVKLLPHACLQAAGANSRGMHAGGVKKLETDAADRPQSNDPGAGPNRRHRSSPYPMLSVEEALHRVSENTPEPTVVEAPVNSSLVGSVIAEDVYATEAVPAYRASIVDGYAIIAPASGGTTTKGVFPVASITHANVSGNLEPLKPGTIARITTGAPLPPNANAVVMVEDTALASSTPDGQEEATVEILADDIEPGENVREPGSDVALGSKILSRGDAISSVGGEIGVLAATGTKAIKVFQKPRIGVLSTGDELVEHDDPRSLTGGQIRDSNRPSLLSCLSSWGFPTVDLGIARDTPASELEHALRDSLRGVGRASASVDVIITTGGVSMGELDLLKPTIERSLGGTIHFGRVSMKPGKPTTFATVPFKAAGGSSASSQQERQSKLIFSLPGNPASALVTLNLFVLPSLHKLAGLGESSQSLAAKPWLPPQLGLPRVAVVLTHHFPLDPKRTEYHRAVVTASRSDGRMYATSTGVDGVGQRSSKVGTLAKANALVVLRAGRGVAIRGRLSRH</sequence>
<feature type="domain" description="MoaB/Mog" evidence="7">
    <location>
        <begin position="391"/>
        <end position="556"/>
    </location>
</feature>
<keyword evidence="9" id="KW-1185">Reference proteome</keyword>
<dbReference type="RefSeq" id="XP_056512823.1">
    <property type="nucleotide sequence ID" value="XM_056654796.1"/>
</dbReference>
<dbReference type="InterPro" id="IPR038987">
    <property type="entry name" value="MoeA-like"/>
</dbReference>
<dbReference type="OrthoDB" id="4349954at2759"/>
<comment type="cofactor">
    <cofactor evidence="5">
        <name>Mg(2+)</name>
        <dbReference type="ChEBI" id="CHEBI:18420"/>
    </cofactor>
</comment>
<dbReference type="SMART" id="SM00852">
    <property type="entry name" value="MoCF_biosynth"/>
    <property type="match status" value="2"/>
</dbReference>
<dbReference type="Pfam" id="PF03453">
    <property type="entry name" value="MoeA_N"/>
    <property type="match status" value="1"/>
</dbReference>
<dbReference type="Pfam" id="PF03454">
    <property type="entry name" value="MoeA_C"/>
    <property type="match status" value="1"/>
</dbReference>
<dbReference type="Gene3D" id="2.170.190.11">
    <property type="entry name" value="Molybdopterin biosynthesis moea protein, domain 3"/>
    <property type="match status" value="1"/>
</dbReference>
<evidence type="ECO:0000256" key="6">
    <source>
        <dbReference type="SAM" id="MobiDB-lite"/>
    </source>
</evidence>
<dbReference type="InterPro" id="IPR001453">
    <property type="entry name" value="MoaB/Mog_dom"/>
</dbReference>
<evidence type="ECO:0000313" key="9">
    <source>
        <dbReference type="Proteomes" id="UP001141434"/>
    </source>
</evidence>